<accession>A0A9N9CZE7</accession>
<comment type="caution">
    <text evidence="1">The sequence shown here is derived from an EMBL/GenBank/DDBJ whole genome shotgun (WGS) entry which is preliminary data.</text>
</comment>
<dbReference type="AlphaFoldDB" id="A0A9N9CZE7"/>
<protein>
    <submittedName>
        <fullName evidence="1">1044_t:CDS:1</fullName>
    </submittedName>
</protein>
<reference evidence="1" key="1">
    <citation type="submission" date="2021-06" db="EMBL/GenBank/DDBJ databases">
        <authorList>
            <person name="Kallberg Y."/>
            <person name="Tangrot J."/>
            <person name="Rosling A."/>
        </authorList>
    </citation>
    <scope>NUCLEOTIDE SEQUENCE</scope>
    <source>
        <strain evidence="1">MT106</strain>
    </source>
</reference>
<evidence type="ECO:0000313" key="2">
    <source>
        <dbReference type="Proteomes" id="UP000789831"/>
    </source>
</evidence>
<proteinExistence type="predicted"/>
<dbReference type="Gene3D" id="3.80.10.10">
    <property type="entry name" value="Ribonuclease Inhibitor"/>
    <property type="match status" value="1"/>
</dbReference>
<dbReference type="OrthoDB" id="2388139at2759"/>
<gene>
    <name evidence="1" type="ORF">AGERDE_LOCUS9919</name>
</gene>
<dbReference type="InterPro" id="IPR032675">
    <property type="entry name" value="LRR_dom_sf"/>
</dbReference>
<keyword evidence="2" id="KW-1185">Reference proteome</keyword>
<name>A0A9N9CZE7_9GLOM</name>
<evidence type="ECO:0000313" key="1">
    <source>
        <dbReference type="EMBL" id="CAG8617875.1"/>
    </source>
</evidence>
<dbReference type="Proteomes" id="UP000789831">
    <property type="component" value="Unassembled WGS sequence"/>
</dbReference>
<sequence length="393" mass="45486">MFRKKFKNAAKVIAKTSIISKKFSATRFLNRKLAPELVDDVLEQIFWILTDPSEDDGAPGLQAYTNLFRCMLVNKSWCASAVSMLHKHPWRLHRLYTLRTTDLAYDRCQLVKLYLTMLDHDERKPLLDKGIELPEPNDDPMFNYPAFVKYLDYGVMVSSVWTIYSTSCYTYDQNEWVSLVVRALLRLFASHSGRLQWLRCAPMSFSFDEMYYSVLSDPEFSNLLSPVAYLIIEANLGGDKKLFRLLSDTFQNVKHLEITDLPRARNWQGDSSAWFTTDFGTVIESQASLESLVLKECAGYLCSIINTIPNQAKTLRMLKFIDCDFRGCGPWKGIEQCTKLERIEFVRCINITSLMVMPLNKAQHPFLRKVVAYNDRDQPIICSELMNWACRYP</sequence>
<dbReference type="EMBL" id="CAJVPL010002710">
    <property type="protein sequence ID" value="CAG8617875.1"/>
    <property type="molecule type" value="Genomic_DNA"/>
</dbReference>
<organism evidence="1 2">
    <name type="scientific">Ambispora gerdemannii</name>
    <dbReference type="NCBI Taxonomy" id="144530"/>
    <lineage>
        <taxon>Eukaryota</taxon>
        <taxon>Fungi</taxon>
        <taxon>Fungi incertae sedis</taxon>
        <taxon>Mucoromycota</taxon>
        <taxon>Glomeromycotina</taxon>
        <taxon>Glomeromycetes</taxon>
        <taxon>Archaeosporales</taxon>
        <taxon>Ambisporaceae</taxon>
        <taxon>Ambispora</taxon>
    </lineage>
</organism>
<dbReference type="SUPFAM" id="SSF52047">
    <property type="entry name" value="RNI-like"/>
    <property type="match status" value="1"/>
</dbReference>